<accession>A0A8J6K937</accession>
<keyword evidence="15" id="KW-1185">Reference proteome</keyword>
<organism evidence="14 15">
    <name type="scientific">Eleutherodactylus coqui</name>
    <name type="common">Puerto Rican coqui</name>
    <dbReference type="NCBI Taxonomy" id="57060"/>
    <lineage>
        <taxon>Eukaryota</taxon>
        <taxon>Metazoa</taxon>
        <taxon>Chordata</taxon>
        <taxon>Craniata</taxon>
        <taxon>Vertebrata</taxon>
        <taxon>Euteleostomi</taxon>
        <taxon>Amphibia</taxon>
        <taxon>Batrachia</taxon>
        <taxon>Anura</taxon>
        <taxon>Neobatrachia</taxon>
        <taxon>Hyloidea</taxon>
        <taxon>Eleutherodactylidae</taxon>
        <taxon>Eleutherodactylinae</taxon>
        <taxon>Eleutherodactylus</taxon>
        <taxon>Eleutherodactylus</taxon>
    </lineage>
</organism>
<keyword evidence="4" id="KW-0716">Sensory transduction</keyword>
<keyword evidence="9" id="KW-0675">Receptor</keyword>
<evidence type="ECO:0000256" key="8">
    <source>
        <dbReference type="ARBA" id="ARBA00023136"/>
    </source>
</evidence>
<keyword evidence="3" id="KW-0919">Taste</keyword>
<dbReference type="GO" id="GO:0033038">
    <property type="term" value="F:bitter taste receptor activity"/>
    <property type="evidence" value="ECO:0007669"/>
    <property type="project" value="InterPro"/>
</dbReference>
<sequence length="199" mass="22740">MFCSLWWGSVLCVFYCVKITNYSNRFFMRLKMKISTMVPWLLLISLVISFISSLPYGWFIYYLPIVNGTNDGIMKVNLVNMFIIISTGSVIPSVICCMAIYLIVVSLLRHTRNMNSRDSGFSDAQRDIHLSVIRNMVSFLLLYVLYLVAYVMIPIFIELKNNVSVSFICLCAYPSLHSVSLIVSNKELKNSFLVAFSCT</sequence>
<protein>
    <recommendedName>
        <fullName evidence="11">Taste receptor type 2 member 40</fullName>
    </recommendedName>
</protein>
<feature type="transmembrane region" description="Helical" evidence="13">
    <location>
        <begin position="40"/>
        <end position="61"/>
    </location>
</feature>
<keyword evidence="5 13" id="KW-0812">Transmembrane</keyword>
<dbReference type="PANTHER" id="PTHR11394:SF47">
    <property type="entry name" value="TASTE RECEPTOR TYPE 2 MEMBER 40"/>
    <property type="match status" value="1"/>
</dbReference>
<evidence type="ECO:0000256" key="7">
    <source>
        <dbReference type="ARBA" id="ARBA00023040"/>
    </source>
</evidence>
<gene>
    <name evidence="14" type="ORF">GDO78_011846</name>
</gene>
<comment type="subcellular location">
    <subcellularLocation>
        <location evidence="1">Membrane</location>
        <topology evidence="1">Multi-pass membrane protein</topology>
    </subcellularLocation>
</comment>
<evidence type="ECO:0000256" key="9">
    <source>
        <dbReference type="ARBA" id="ARBA00023170"/>
    </source>
</evidence>
<evidence type="ECO:0000256" key="11">
    <source>
        <dbReference type="ARBA" id="ARBA00044110"/>
    </source>
</evidence>
<dbReference type="OrthoDB" id="8876749at2759"/>
<dbReference type="SUPFAM" id="SSF81321">
    <property type="entry name" value="Family A G protein-coupled receptor-like"/>
    <property type="match status" value="1"/>
</dbReference>
<evidence type="ECO:0000256" key="6">
    <source>
        <dbReference type="ARBA" id="ARBA00022989"/>
    </source>
</evidence>
<name>A0A8J6K937_ELECQ</name>
<dbReference type="InterPro" id="IPR007960">
    <property type="entry name" value="TAS2R"/>
</dbReference>
<feature type="transmembrane region" description="Helical" evidence="13">
    <location>
        <begin position="81"/>
        <end position="108"/>
    </location>
</feature>
<dbReference type="Pfam" id="PF05296">
    <property type="entry name" value="TAS2R"/>
    <property type="match status" value="1"/>
</dbReference>
<reference evidence="14" key="1">
    <citation type="thesis" date="2020" institute="ProQuest LLC" country="789 East Eisenhower Parkway, Ann Arbor, MI, USA">
        <title>Comparative Genomics and Chromosome Evolution.</title>
        <authorList>
            <person name="Mudd A.B."/>
        </authorList>
    </citation>
    <scope>NUCLEOTIDE SEQUENCE</scope>
    <source>
        <strain evidence="14">HN-11 Male</strain>
        <tissue evidence="14">Kidney and liver</tissue>
    </source>
</reference>
<dbReference type="EMBL" id="WNTK01000007">
    <property type="protein sequence ID" value="KAG9480049.1"/>
    <property type="molecule type" value="Genomic_DNA"/>
</dbReference>
<keyword evidence="6 13" id="KW-1133">Transmembrane helix</keyword>
<dbReference type="Proteomes" id="UP000770717">
    <property type="component" value="Unassembled WGS sequence"/>
</dbReference>
<evidence type="ECO:0000256" key="5">
    <source>
        <dbReference type="ARBA" id="ARBA00022692"/>
    </source>
</evidence>
<evidence type="ECO:0000313" key="15">
    <source>
        <dbReference type="Proteomes" id="UP000770717"/>
    </source>
</evidence>
<keyword evidence="10" id="KW-0807">Transducer</keyword>
<evidence type="ECO:0000256" key="10">
    <source>
        <dbReference type="ARBA" id="ARBA00023224"/>
    </source>
</evidence>
<evidence type="ECO:0000256" key="4">
    <source>
        <dbReference type="ARBA" id="ARBA00022606"/>
    </source>
</evidence>
<dbReference type="AlphaFoldDB" id="A0A8J6K937"/>
<keyword evidence="7" id="KW-0297">G-protein coupled receptor</keyword>
<feature type="transmembrane region" description="Helical" evidence="13">
    <location>
        <begin position="6"/>
        <end position="28"/>
    </location>
</feature>
<evidence type="ECO:0000256" key="1">
    <source>
        <dbReference type="ARBA" id="ARBA00004141"/>
    </source>
</evidence>
<comment type="similarity">
    <text evidence="2 12">Belongs to the G-protein coupled receptor T2R family.</text>
</comment>
<evidence type="ECO:0000256" key="12">
    <source>
        <dbReference type="RuleBase" id="RU004423"/>
    </source>
</evidence>
<evidence type="ECO:0000256" key="3">
    <source>
        <dbReference type="ARBA" id="ARBA00022480"/>
    </source>
</evidence>
<dbReference type="GO" id="GO:0004930">
    <property type="term" value="F:G protein-coupled receptor activity"/>
    <property type="evidence" value="ECO:0007669"/>
    <property type="project" value="UniProtKB-KW"/>
</dbReference>
<keyword evidence="8 13" id="KW-0472">Membrane</keyword>
<evidence type="ECO:0000256" key="13">
    <source>
        <dbReference type="SAM" id="Phobius"/>
    </source>
</evidence>
<dbReference type="PANTHER" id="PTHR11394">
    <property type="entry name" value="TASTE RECEPTOR TYPE 2"/>
    <property type="match status" value="1"/>
</dbReference>
<feature type="transmembrane region" description="Helical" evidence="13">
    <location>
        <begin position="136"/>
        <end position="157"/>
    </location>
</feature>
<dbReference type="GO" id="GO:0016020">
    <property type="term" value="C:membrane"/>
    <property type="evidence" value="ECO:0007669"/>
    <property type="project" value="UniProtKB-SubCell"/>
</dbReference>
<evidence type="ECO:0000313" key="14">
    <source>
        <dbReference type="EMBL" id="KAG9480049.1"/>
    </source>
</evidence>
<evidence type="ECO:0000256" key="2">
    <source>
        <dbReference type="ARBA" id="ARBA00007376"/>
    </source>
</evidence>
<proteinExistence type="inferred from homology"/>
<feature type="non-terminal residue" evidence="14">
    <location>
        <position position="199"/>
    </location>
</feature>
<comment type="caution">
    <text evidence="14">The sequence shown here is derived from an EMBL/GenBank/DDBJ whole genome shotgun (WGS) entry which is preliminary data.</text>
</comment>